<dbReference type="Proteomes" id="UP000828390">
    <property type="component" value="Unassembled WGS sequence"/>
</dbReference>
<evidence type="ECO:0000313" key="2">
    <source>
        <dbReference type="EMBL" id="KAH3795552.1"/>
    </source>
</evidence>
<reference evidence="2" key="2">
    <citation type="submission" date="2020-11" db="EMBL/GenBank/DDBJ databases">
        <authorList>
            <person name="McCartney M.A."/>
            <person name="Auch B."/>
            <person name="Kono T."/>
            <person name="Mallez S."/>
            <person name="Becker A."/>
            <person name="Gohl D.M."/>
            <person name="Silverstein K.A.T."/>
            <person name="Koren S."/>
            <person name="Bechman K.B."/>
            <person name="Herman A."/>
            <person name="Abrahante J.E."/>
            <person name="Garbe J."/>
        </authorList>
    </citation>
    <scope>NUCLEOTIDE SEQUENCE</scope>
    <source>
        <strain evidence="2">Duluth1</strain>
        <tissue evidence="2">Whole animal</tissue>
    </source>
</reference>
<feature type="compositionally biased region" description="Polar residues" evidence="1">
    <location>
        <begin position="157"/>
        <end position="170"/>
    </location>
</feature>
<dbReference type="OrthoDB" id="6123676at2759"/>
<accession>A0A9D4FC44</accession>
<reference evidence="2" key="1">
    <citation type="journal article" date="2019" name="bioRxiv">
        <title>The Genome of the Zebra Mussel, Dreissena polymorpha: A Resource for Invasive Species Research.</title>
        <authorList>
            <person name="McCartney M.A."/>
            <person name="Auch B."/>
            <person name="Kono T."/>
            <person name="Mallez S."/>
            <person name="Zhang Y."/>
            <person name="Obille A."/>
            <person name="Becker A."/>
            <person name="Abrahante J.E."/>
            <person name="Garbe J."/>
            <person name="Badalamenti J.P."/>
            <person name="Herman A."/>
            <person name="Mangelson H."/>
            <person name="Liachko I."/>
            <person name="Sullivan S."/>
            <person name="Sone E.D."/>
            <person name="Koren S."/>
            <person name="Silverstein K.A.T."/>
            <person name="Beckman K.B."/>
            <person name="Gohl D.M."/>
        </authorList>
    </citation>
    <scope>NUCLEOTIDE SEQUENCE</scope>
    <source>
        <strain evidence="2">Duluth1</strain>
        <tissue evidence="2">Whole animal</tissue>
    </source>
</reference>
<dbReference type="Gene3D" id="2.60.40.1900">
    <property type="entry name" value="Beta-microseminoprotein (PSP94) domain"/>
    <property type="match status" value="1"/>
</dbReference>
<dbReference type="EMBL" id="JAIWYP010000007">
    <property type="protein sequence ID" value="KAH3795552.1"/>
    <property type="molecule type" value="Genomic_DNA"/>
</dbReference>
<evidence type="ECO:0000313" key="3">
    <source>
        <dbReference type="Proteomes" id="UP000828390"/>
    </source>
</evidence>
<name>A0A9D4FC44_DREPO</name>
<proteinExistence type="predicted"/>
<gene>
    <name evidence="2" type="ORF">DPMN_149106</name>
</gene>
<evidence type="ECO:0000256" key="1">
    <source>
        <dbReference type="SAM" id="MobiDB-lite"/>
    </source>
</evidence>
<comment type="caution">
    <text evidence="2">The sequence shown here is derived from an EMBL/GenBank/DDBJ whole genome shotgun (WGS) entry which is preliminary data.</text>
</comment>
<sequence length="202" mass="22064">MCPVASKRARFHCELAVGGAVLKLLPGSHLYLADQCLDCRCDSSGLQCCGFGRHAGPVAIPDQCEQIQDGCHDITVRKGNQSRDCSNETIDFRTLSNDLPHPDNRYGINGGSTTKLTMTSVPVPTTPPAIPTNAALMDTLLSGEFSELINKLQQQLDAGSRTGLPQSFPQQPAMGLFRPDPQVAQPSPYHQMADIWNPYWWL</sequence>
<protein>
    <submittedName>
        <fullName evidence="2">Uncharacterized protein</fullName>
    </submittedName>
</protein>
<keyword evidence="3" id="KW-1185">Reference proteome</keyword>
<organism evidence="2 3">
    <name type="scientific">Dreissena polymorpha</name>
    <name type="common">Zebra mussel</name>
    <name type="synonym">Mytilus polymorpha</name>
    <dbReference type="NCBI Taxonomy" id="45954"/>
    <lineage>
        <taxon>Eukaryota</taxon>
        <taxon>Metazoa</taxon>
        <taxon>Spiralia</taxon>
        <taxon>Lophotrochozoa</taxon>
        <taxon>Mollusca</taxon>
        <taxon>Bivalvia</taxon>
        <taxon>Autobranchia</taxon>
        <taxon>Heteroconchia</taxon>
        <taxon>Euheterodonta</taxon>
        <taxon>Imparidentia</taxon>
        <taxon>Neoheterodontei</taxon>
        <taxon>Myida</taxon>
        <taxon>Dreissenoidea</taxon>
        <taxon>Dreissenidae</taxon>
        <taxon>Dreissena</taxon>
    </lineage>
</organism>
<feature type="region of interest" description="Disordered" evidence="1">
    <location>
        <begin position="157"/>
        <end position="182"/>
    </location>
</feature>
<dbReference type="AlphaFoldDB" id="A0A9D4FC44"/>